<proteinExistence type="predicted"/>
<feature type="repeat" description="NHL" evidence="2">
    <location>
        <begin position="523"/>
        <end position="566"/>
    </location>
</feature>
<dbReference type="SUPFAM" id="SSF101898">
    <property type="entry name" value="NHL repeat"/>
    <property type="match status" value="1"/>
</dbReference>
<dbReference type="Gene3D" id="2.120.10.30">
    <property type="entry name" value="TolB, C-terminal domain"/>
    <property type="match status" value="3"/>
</dbReference>
<evidence type="ECO:0000256" key="3">
    <source>
        <dbReference type="SAM" id="MobiDB-lite"/>
    </source>
</evidence>
<dbReference type="GO" id="GO:0008270">
    <property type="term" value="F:zinc ion binding"/>
    <property type="evidence" value="ECO:0007669"/>
    <property type="project" value="UniProtKB-KW"/>
</dbReference>
<protein>
    <submittedName>
        <fullName evidence="4">Putative Fe-S oxidoreductase</fullName>
    </submittedName>
</protein>
<dbReference type="CDD" id="cd05819">
    <property type="entry name" value="NHL"/>
    <property type="match status" value="1"/>
</dbReference>
<feature type="compositionally biased region" description="Basic and acidic residues" evidence="3">
    <location>
        <begin position="111"/>
        <end position="120"/>
    </location>
</feature>
<comment type="caution">
    <text evidence="4">The sequence shown here is derived from an EMBL/GenBank/DDBJ whole genome shotgun (WGS) entry which is preliminary data.</text>
</comment>
<dbReference type="PROSITE" id="PS50817">
    <property type="entry name" value="INTEIN_N_TER"/>
    <property type="match status" value="1"/>
</dbReference>
<evidence type="ECO:0000313" key="5">
    <source>
        <dbReference type="Proteomes" id="UP000252355"/>
    </source>
</evidence>
<feature type="compositionally biased region" description="Low complexity" evidence="3">
    <location>
        <begin position="189"/>
        <end position="206"/>
    </location>
</feature>
<dbReference type="GO" id="GO:0016539">
    <property type="term" value="P:intein-mediated protein splicing"/>
    <property type="evidence" value="ECO:0007669"/>
    <property type="project" value="InterPro"/>
</dbReference>
<dbReference type="InterPro" id="IPR050952">
    <property type="entry name" value="TRIM-NHL_E3_ligases"/>
</dbReference>
<feature type="compositionally biased region" description="Low complexity" evidence="3">
    <location>
        <begin position="132"/>
        <end position="150"/>
    </location>
</feature>
<feature type="repeat" description="NHL" evidence="2">
    <location>
        <begin position="32"/>
        <end position="76"/>
    </location>
</feature>
<evidence type="ECO:0000313" key="4">
    <source>
        <dbReference type="EMBL" id="RCK78831.1"/>
    </source>
</evidence>
<dbReference type="EMBL" id="QOQW01000018">
    <property type="protein sequence ID" value="RCK78831.1"/>
    <property type="molecule type" value="Genomic_DNA"/>
</dbReference>
<dbReference type="Proteomes" id="UP000252355">
    <property type="component" value="Unassembled WGS sequence"/>
</dbReference>
<accession>A0A367ZNB9</accession>
<feature type="region of interest" description="Disordered" evidence="3">
    <location>
        <begin position="567"/>
        <end position="605"/>
    </location>
</feature>
<feature type="compositionally biased region" description="Basic and acidic residues" evidence="3">
    <location>
        <begin position="285"/>
        <end position="299"/>
    </location>
</feature>
<sequence length="605" mass="64545">MGLACLLLFTSQGAGHEMPPAVATSPAYYHFLTSFGSSGHGPEQFRQPKAMAFSRDGTRLAICDTGNHRVIVLRVHLPSATGTAGPTEPTGTSAPSAPPPPPSPPPPPPRPEPDQARQPDEFFAPDLDEIFGPSAAGPGAGAATTPAPDAQNADPAHGGSGSVPADDGDLGEDPFGTGTFPPDGDHAEAAPAATAPGKTTPEKTAPIGEAGEAREPDQPPTPAIAPASPAAADSAEPPGGPTAPGAVAGGASPAVPPGLGVPSFTVEVVLGGLWPYEGSLEPADWPDRFREPDHADGLRPPRAYSGRPYHGGQARIRPWYNVPMDRFHYPQGVAWLDQDTLLVSDTENHRLKAVTLAGEVRFILGQEGWKDGYFHQPLGVAVDCEQNIYVVEPRSKYIRGLGLDFAQRQRVQGNRLQIFAPDGKFKRRLGHMHRLSGRDLRQFKDLTRVCVTKDRLYLADNGNHRVLVFDQDLNPKEELAAWPFYRLRYPNGIHDSLDGRIAIADTGNHTVLIVGPAPERKLLQIVGGFGTQRGRFSQPWEAHFGPGGDLYVLDTMNCRLQVFRGPSSKEYERCPKPPPPPPPPPPAPPPPPPPLPPPASPAFSF</sequence>
<dbReference type="AlphaFoldDB" id="A0A367ZNB9"/>
<dbReference type="GO" id="GO:0000209">
    <property type="term" value="P:protein polyubiquitination"/>
    <property type="evidence" value="ECO:0007669"/>
    <property type="project" value="TreeGrafter"/>
</dbReference>
<dbReference type="InterPro" id="IPR006141">
    <property type="entry name" value="Intein_N"/>
</dbReference>
<dbReference type="GO" id="GO:0061630">
    <property type="term" value="F:ubiquitin protein ligase activity"/>
    <property type="evidence" value="ECO:0007669"/>
    <property type="project" value="TreeGrafter"/>
</dbReference>
<name>A0A367ZNB9_9BACT</name>
<evidence type="ECO:0000256" key="1">
    <source>
        <dbReference type="ARBA" id="ARBA00022737"/>
    </source>
</evidence>
<dbReference type="PROSITE" id="PS51125">
    <property type="entry name" value="NHL"/>
    <property type="match status" value="2"/>
</dbReference>
<dbReference type="PANTHER" id="PTHR24104">
    <property type="entry name" value="E3 UBIQUITIN-PROTEIN LIGASE NHLRC1-RELATED"/>
    <property type="match status" value="1"/>
</dbReference>
<dbReference type="InterPro" id="IPR001258">
    <property type="entry name" value="NHL_repeat"/>
</dbReference>
<gene>
    <name evidence="4" type="ORF">OZSIB_0981</name>
</gene>
<evidence type="ECO:0000256" key="2">
    <source>
        <dbReference type="PROSITE-ProRule" id="PRU00504"/>
    </source>
</evidence>
<feature type="compositionally biased region" description="Low complexity" evidence="3">
    <location>
        <begin position="79"/>
        <end position="95"/>
    </location>
</feature>
<dbReference type="PANTHER" id="PTHR24104:SF25">
    <property type="entry name" value="PROTEIN LIN-41"/>
    <property type="match status" value="1"/>
</dbReference>
<feature type="compositionally biased region" description="Pro residues" evidence="3">
    <location>
        <begin position="576"/>
        <end position="605"/>
    </location>
</feature>
<dbReference type="GO" id="GO:0043161">
    <property type="term" value="P:proteasome-mediated ubiquitin-dependent protein catabolic process"/>
    <property type="evidence" value="ECO:0007669"/>
    <property type="project" value="TreeGrafter"/>
</dbReference>
<feature type="compositionally biased region" description="Low complexity" evidence="3">
    <location>
        <begin position="224"/>
        <end position="249"/>
    </location>
</feature>
<reference evidence="4 5" key="1">
    <citation type="submission" date="2018-05" db="EMBL/GenBank/DDBJ databases">
        <title>A metagenomic window into the 2 km-deep terrestrial subsurface aquifer revealed taxonomically and functionally diverse microbial community comprising novel uncultured bacterial lineages.</title>
        <authorList>
            <person name="Kadnikov V.V."/>
            <person name="Mardanov A.V."/>
            <person name="Beletsky A.V."/>
            <person name="Banks D."/>
            <person name="Pimenov N.V."/>
            <person name="Frank Y.A."/>
            <person name="Karnachuk O.V."/>
            <person name="Ravin N.V."/>
        </authorList>
    </citation>
    <scope>NUCLEOTIDE SEQUENCE [LARGE SCALE GENOMIC DNA]</scope>
    <source>
        <strain evidence="4">BY5</strain>
    </source>
</reference>
<feature type="region of interest" description="Disordered" evidence="3">
    <location>
        <begin position="285"/>
        <end position="307"/>
    </location>
</feature>
<dbReference type="Pfam" id="PF01436">
    <property type="entry name" value="NHL"/>
    <property type="match status" value="2"/>
</dbReference>
<feature type="region of interest" description="Disordered" evidence="3">
    <location>
        <begin position="79"/>
        <end position="249"/>
    </location>
</feature>
<feature type="compositionally biased region" description="Pro residues" evidence="3">
    <location>
        <begin position="96"/>
        <end position="110"/>
    </location>
</feature>
<keyword evidence="1" id="KW-0677">Repeat</keyword>
<organism evidence="4 5">
    <name type="scientific">Candidatus Ozemobacter sibiricus</name>
    <dbReference type="NCBI Taxonomy" id="2268124"/>
    <lineage>
        <taxon>Bacteria</taxon>
        <taxon>Candidatus Ozemobacteria</taxon>
        <taxon>Candidatus Ozemobacterales</taxon>
        <taxon>Candidatus Ozemobacteraceae</taxon>
        <taxon>Candidatus Ozemobacter</taxon>
    </lineage>
</organism>
<dbReference type="InterPro" id="IPR011042">
    <property type="entry name" value="6-blade_b-propeller_TolB-like"/>
</dbReference>